<feature type="region of interest" description="Disordered" evidence="1">
    <location>
        <begin position="21"/>
        <end position="59"/>
    </location>
</feature>
<reference evidence="2" key="1">
    <citation type="submission" date="2021-05" db="EMBL/GenBank/DDBJ databases">
        <authorList>
            <person name="Alioto T."/>
            <person name="Alioto T."/>
            <person name="Gomez Garrido J."/>
        </authorList>
    </citation>
    <scope>NUCLEOTIDE SEQUENCE</scope>
</reference>
<dbReference type="EMBL" id="HBUF01574524">
    <property type="protein sequence ID" value="CAG6767814.1"/>
    <property type="molecule type" value="Transcribed_RNA"/>
</dbReference>
<dbReference type="AlphaFoldDB" id="A0A8D9AJS1"/>
<name>A0A8D9AJS1_9HEMI</name>
<proteinExistence type="predicted"/>
<feature type="compositionally biased region" description="Basic residues" evidence="1">
    <location>
        <begin position="30"/>
        <end position="46"/>
    </location>
</feature>
<evidence type="ECO:0000313" key="2">
    <source>
        <dbReference type="EMBL" id="CAG6767813.1"/>
    </source>
</evidence>
<sequence length="125" mass="14656">MLDFVTSRKYSDQLFQVEVYRRSDESNSERKKKLQQAKKKFSRPHSYHGNIGKSSSSMTQQIANKLMACTATSATYQRPSSCTGGFEYKSDTWRFQPVHRIKRHEKPPMAYRSLRIPKSHFMMVL</sequence>
<accession>A0A8D9AJS1</accession>
<organism evidence="2">
    <name type="scientific">Cacopsylla melanoneura</name>
    <dbReference type="NCBI Taxonomy" id="428564"/>
    <lineage>
        <taxon>Eukaryota</taxon>
        <taxon>Metazoa</taxon>
        <taxon>Ecdysozoa</taxon>
        <taxon>Arthropoda</taxon>
        <taxon>Hexapoda</taxon>
        <taxon>Insecta</taxon>
        <taxon>Pterygota</taxon>
        <taxon>Neoptera</taxon>
        <taxon>Paraneoptera</taxon>
        <taxon>Hemiptera</taxon>
        <taxon>Sternorrhyncha</taxon>
        <taxon>Psylloidea</taxon>
        <taxon>Psyllidae</taxon>
        <taxon>Psyllinae</taxon>
        <taxon>Cacopsylla</taxon>
    </lineage>
</organism>
<dbReference type="EMBL" id="HBUF01574523">
    <property type="protein sequence ID" value="CAG6767813.1"/>
    <property type="molecule type" value="Transcribed_RNA"/>
</dbReference>
<evidence type="ECO:0000256" key="1">
    <source>
        <dbReference type="SAM" id="MobiDB-lite"/>
    </source>
</evidence>
<protein>
    <submittedName>
        <fullName evidence="2">Uncharacterized protein</fullName>
    </submittedName>
</protein>